<keyword evidence="7 11" id="KW-0472">Membrane</keyword>
<name>A0ABX0F6M1_9BACL</name>
<evidence type="ECO:0000256" key="5">
    <source>
        <dbReference type="ARBA" id="ARBA00022927"/>
    </source>
</evidence>
<dbReference type="Proteomes" id="UP000800303">
    <property type="component" value="Unassembled WGS sequence"/>
</dbReference>
<comment type="subcellular location">
    <subcellularLocation>
        <location evidence="1">Cell membrane</location>
        <topology evidence="1">Multi-pass membrane protein</topology>
    </subcellularLocation>
    <subcellularLocation>
        <location evidence="9">Membrane</location>
        <topology evidence="9">Multi-pass membrane protein</topology>
    </subcellularLocation>
</comment>
<dbReference type="NCBIfam" id="TIGR03592">
    <property type="entry name" value="yidC_oxa1_cterm"/>
    <property type="match status" value="1"/>
</dbReference>
<sequence length="297" mass="33407">MSQLFKRRGKWLFVIAAVLLIAVLAGCTPTNTALHTTEDLKNSGSFWRSNVVYWFSLALDTFAKWFGGEYGFAVLLLVLIVRTLILPLTIKSVKSSKAMQAIQPEMQKLREQYKDDPQRMQQEQMRLFQENKVNPAAGCLPLIVQMPIFIALYNAIIYNSELAQHSFLWMQLGKPDIPLTLFAAATTFLQTWLMMRQNPAQQQGPMQFMLFVYPILIFFMGYQFPSALPLYWAMSNVYTIVQNFFLYRNNDTKAAAAVIAQQGGTKPAGKNGTSGGGVSLAKGAGPVASRKKKKKKR</sequence>
<dbReference type="RefSeq" id="WP_166275539.1">
    <property type="nucleotide sequence ID" value="NZ_JAAFGS010000004.1"/>
</dbReference>
<evidence type="ECO:0000256" key="3">
    <source>
        <dbReference type="ARBA" id="ARBA00022475"/>
    </source>
</evidence>
<protein>
    <submittedName>
        <fullName evidence="13">Membrane protein insertase YidC</fullName>
    </submittedName>
</protein>
<accession>A0ABX0F6M1</accession>
<evidence type="ECO:0000256" key="4">
    <source>
        <dbReference type="ARBA" id="ARBA00022692"/>
    </source>
</evidence>
<gene>
    <name evidence="13" type="ORF">GYN08_14890</name>
</gene>
<comment type="similarity">
    <text evidence="9">Belongs to the OXA1/ALB3/YidC family.</text>
</comment>
<dbReference type="InterPro" id="IPR047196">
    <property type="entry name" value="YidC_ALB_C"/>
</dbReference>
<comment type="caution">
    <text evidence="13">The sequence shown here is derived from an EMBL/GenBank/DDBJ whole genome shotgun (WGS) entry which is preliminary data.</text>
</comment>
<evidence type="ECO:0000256" key="1">
    <source>
        <dbReference type="ARBA" id="ARBA00004651"/>
    </source>
</evidence>
<keyword evidence="14" id="KW-1185">Reference proteome</keyword>
<keyword evidence="2" id="KW-0813">Transport</keyword>
<keyword evidence="4 9" id="KW-0812">Transmembrane</keyword>
<keyword evidence="6 11" id="KW-1133">Transmembrane helix</keyword>
<feature type="domain" description="Membrane insertase YidC/Oxa/ALB C-terminal" evidence="12">
    <location>
        <begin position="70"/>
        <end position="247"/>
    </location>
</feature>
<evidence type="ECO:0000256" key="10">
    <source>
        <dbReference type="SAM" id="MobiDB-lite"/>
    </source>
</evidence>
<feature type="transmembrane region" description="Helical" evidence="11">
    <location>
        <begin position="135"/>
        <end position="157"/>
    </location>
</feature>
<dbReference type="InterPro" id="IPR001708">
    <property type="entry name" value="YidC/ALB3/OXA1/COX18"/>
</dbReference>
<evidence type="ECO:0000313" key="13">
    <source>
        <dbReference type="EMBL" id="NGZ76612.1"/>
    </source>
</evidence>
<dbReference type="PANTHER" id="PTHR12428:SF65">
    <property type="entry name" value="CYTOCHROME C OXIDASE ASSEMBLY PROTEIN COX18, MITOCHONDRIAL"/>
    <property type="match status" value="1"/>
</dbReference>
<dbReference type="PROSITE" id="PS51257">
    <property type="entry name" value="PROKAR_LIPOPROTEIN"/>
    <property type="match status" value="1"/>
</dbReference>
<feature type="transmembrane region" description="Helical" evidence="11">
    <location>
        <begin position="207"/>
        <end position="224"/>
    </location>
</feature>
<evidence type="ECO:0000256" key="9">
    <source>
        <dbReference type="RuleBase" id="RU003945"/>
    </source>
</evidence>
<evidence type="ECO:0000256" key="8">
    <source>
        <dbReference type="ARBA" id="ARBA00023186"/>
    </source>
</evidence>
<keyword evidence="3" id="KW-1003">Cell membrane</keyword>
<evidence type="ECO:0000256" key="2">
    <source>
        <dbReference type="ARBA" id="ARBA00022448"/>
    </source>
</evidence>
<dbReference type="PANTHER" id="PTHR12428">
    <property type="entry name" value="OXA1"/>
    <property type="match status" value="1"/>
</dbReference>
<evidence type="ECO:0000256" key="11">
    <source>
        <dbReference type="SAM" id="Phobius"/>
    </source>
</evidence>
<evidence type="ECO:0000313" key="14">
    <source>
        <dbReference type="Proteomes" id="UP000800303"/>
    </source>
</evidence>
<feature type="transmembrane region" description="Helical" evidence="11">
    <location>
        <begin position="70"/>
        <end position="90"/>
    </location>
</feature>
<feature type="transmembrane region" description="Helical" evidence="11">
    <location>
        <begin position="230"/>
        <end position="247"/>
    </location>
</feature>
<keyword evidence="5" id="KW-0653">Protein transport</keyword>
<dbReference type="EMBL" id="JAAFGS010000004">
    <property type="protein sequence ID" value="NGZ76612.1"/>
    <property type="molecule type" value="Genomic_DNA"/>
</dbReference>
<evidence type="ECO:0000259" key="12">
    <source>
        <dbReference type="Pfam" id="PF02096"/>
    </source>
</evidence>
<dbReference type="PRINTS" id="PR00701">
    <property type="entry name" value="60KDINNERMP"/>
</dbReference>
<evidence type="ECO:0000256" key="6">
    <source>
        <dbReference type="ARBA" id="ARBA00022989"/>
    </source>
</evidence>
<evidence type="ECO:0000256" key="7">
    <source>
        <dbReference type="ARBA" id="ARBA00023136"/>
    </source>
</evidence>
<organism evidence="13 14">
    <name type="scientific">Saccharibacillus alkalitolerans</name>
    <dbReference type="NCBI Taxonomy" id="2705290"/>
    <lineage>
        <taxon>Bacteria</taxon>
        <taxon>Bacillati</taxon>
        <taxon>Bacillota</taxon>
        <taxon>Bacilli</taxon>
        <taxon>Bacillales</taxon>
        <taxon>Paenibacillaceae</taxon>
        <taxon>Saccharibacillus</taxon>
    </lineage>
</organism>
<dbReference type="CDD" id="cd20070">
    <property type="entry name" value="5TM_YidC_Alb3"/>
    <property type="match status" value="1"/>
</dbReference>
<dbReference type="Pfam" id="PF02096">
    <property type="entry name" value="60KD_IMP"/>
    <property type="match status" value="1"/>
</dbReference>
<dbReference type="InterPro" id="IPR028055">
    <property type="entry name" value="YidC/Oxa/ALB_C"/>
</dbReference>
<reference evidence="13 14" key="1">
    <citation type="submission" date="2020-01" db="EMBL/GenBank/DDBJ databases">
        <title>Polyphasic characterisation and genomic insights into a novel alkali tolerant bacterium VR-M41.</title>
        <authorList>
            <person name="Vemuluri V.R."/>
        </authorList>
    </citation>
    <scope>NUCLEOTIDE SEQUENCE [LARGE SCALE GENOMIC DNA]</scope>
    <source>
        <strain evidence="13 14">VR-M41</strain>
    </source>
</reference>
<feature type="transmembrane region" description="Helical" evidence="11">
    <location>
        <begin position="177"/>
        <end position="195"/>
    </location>
</feature>
<proteinExistence type="inferred from homology"/>
<feature type="region of interest" description="Disordered" evidence="10">
    <location>
        <begin position="264"/>
        <end position="297"/>
    </location>
</feature>
<keyword evidence="8" id="KW-0143">Chaperone</keyword>